<dbReference type="EMBL" id="KQ087190">
    <property type="protein sequence ID" value="KLT43953.1"/>
    <property type="molecule type" value="Genomic_DNA"/>
</dbReference>
<keyword evidence="7" id="KW-1185">Reference proteome</keyword>
<keyword evidence="3" id="KW-0862">Zinc</keyword>
<evidence type="ECO:0000313" key="6">
    <source>
        <dbReference type="EMBL" id="KLT43953.1"/>
    </source>
</evidence>
<evidence type="ECO:0000256" key="4">
    <source>
        <dbReference type="ARBA" id="ARBA00023239"/>
    </source>
</evidence>
<keyword evidence="4" id="KW-0456">Lyase</keyword>
<dbReference type="Gene3D" id="3.90.1590.10">
    <property type="entry name" value="glutathione-dependent formaldehyde- activating enzyme (gfa)"/>
    <property type="match status" value="1"/>
</dbReference>
<dbReference type="PANTHER" id="PTHR33337">
    <property type="entry name" value="GFA DOMAIN-CONTAINING PROTEIN"/>
    <property type="match status" value="1"/>
</dbReference>
<dbReference type="STRING" id="879819.A0A0J0XSA1"/>
<dbReference type="Pfam" id="PF04828">
    <property type="entry name" value="GFA"/>
    <property type="match status" value="1"/>
</dbReference>
<dbReference type="OrthoDB" id="9985472at2759"/>
<feature type="domain" description="CENP-V/GFA" evidence="5">
    <location>
        <begin position="3"/>
        <end position="123"/>
    </location>
</feature>
<comment type="similarity">
    <text evidence="1">Belongs to the Gfa family.</text>
</comment>
<proteinExistence type="inferred from homology"/>
<accession>A0A0J0XSA1</accession>
<dbReference type="GO" id="GO:0016846">
    <property type="term" value="F:carbon-sulfur lyase activity"/>
    <property type="evidence" value="ECO:0007669"/>
    <property type="project" value="InterPro"/>
</dbReference>
<reference evidence="6 7" key="1">
    <citation type="submission" date="2015-03" db="EMBL/GenBank/DDBJ databases">
        <title>Genomics and transcriptomics of the oil-accumulating basidiomycete yeast T. oleaginosus allow insights into substrate utilization and the diverse evolutionary trajectories of mating systems in fungi.</title>
        <authorList>
            <consortium name="DOE Joint Genome Institute"/>
            <person name="Kourist R."/>
            <person name="Kracht O."/>
            <person name="Bracharz F."/>
            <person name="Lipzen A."/>
            <person name="Nolan M."/>
            <person name="Ohm R."/>
            <person name="Grigoriev I."/>
            <person name="Sun S."/>
            <person name="Heitman J."/>
            <person name="Bruck T."/>
            <person name="Nowrousian M."/>
        </authorList>
    </citation>
    <scope>NUCLEOTIDE SEQUENCE [LARGE SCALE GENOMIC DNA]</scope>
    <source>
        <strain evidence="6 7">IBC0246</strain>
    </source>
</reference>
<dbReference type="PROSITE" id="PS51891">
    <property type="entry name" value="CENP_V_GFA"/>
    <property type="match status" value="1"/>
</dbReference>
<keyword evidence="2" id="KW-0479">Metal-binding</keyword>
<name>A0A0J0XSA1_9TREE</name>
<dbReference type="GeneID" id="28987722"/>
<dbReference type="RefSeq" id="XP_018280444.1">
    <property type="nucleotide sequence ID" value="XM_018427119.1"/>
</dbReference>
<dbReference type="InterPro" id="IPR006913">
    <property type="entry name" value="CENP-V/GFA"/>
</dbReference>
<organism evidence="6 7">
    <name type="scientific">Cutaneotrichosporon oleaginosum</name>
    <dbReference type="NCBI Taxonomy" id="879819"/>
    <lineage>
        <taxon>Eukaryota</taxon>
        <taxon>Fungi</taxon>
        <taxon>Dikarya</taxon>
        <taxon>Basidiomycota</taxon>
        <taxon>Agaricomycotina</taxon>
        <taxon>Tremellomycetes</taxon>
        <taxon>Trichosporonales</taxon>
        <taxon>Trichosporonaceae</taxon>
        <taxon>Cutaneotrichosporon</taxon>
    </lineage>
</organism>
<evidence type="ECO:0000256" key="1">
    <source>
        <dbReference type="ARBA" id="ARBA00005495"/>
    </source>
</evidence>
<evidence type="ECO:0000256" key="3">
    <source>
        <dbReference type="ARBA" id="ARBA00022833"/>
    </source>
</evidence>
<dbReference type="Proteomes" id="UP000053611">
    <property type="component" value="Unassembled WGS sequence"/>
</dbReference>
<evidence type="ECO:0000259" key="5">
    <source>
        <dbReference type="PROSITE" id="PS51891"/>
    </source>
</evidence>
<dbReference type="InterPro" id="IPR011057">
    <property type="entry name" value="Mss4-like_sf"/>
</dbReference>
<dbReference type="PANTHER" id="PTHR33337:SF40">
    <property type="entry name" value="CENP-V_GFA DOMAIN-CONTAINING PROTEIN-RELATED"/>
    <property type="match status" value="1"/>
</dbReference>
<evidence type="ECO:0000313" key="7">
    <source>
        <dbReference type="Proteomes" id="UP000053611"/>
    </source>
</evidence>
<protein>
    <recommendedName>
        <fullName evidence="5">CENP-V/GFA domain-containing protein</fullName>
    </recommendedName>
</protein>
<dbReference type="AlphaFoldDB" id="A0A0J0XSA1"/>
<gene>
    <name evidence="6" type="ORF">CC85DRAFT_35806</name>
</gene>
<dbReference type="SUPFAM" id="SSF51316">
    <property type="entry name" value="Mss4-like"/>
    <property type="match status" value="1"/>
</dbReference>
<dbReference type="GO" id="GO:0046872">
    <property type="term" value="F:metal ion binding"/>
    <property type="evidence" value="ECO:0007669"/>
    <property type="project" value="UniProtKB-KW"/>
</dbReference>
<sequence length="144" mass="15767">MVRTGGCYCQAIRYELSDDNARDFSVCYCEGCKYASSSHTMNLRTESDKITITKGTPKVYLDTKTLSGKPMERKFCGDCGVALWSEPAALPGKAFLKVGTLDDKSGLNILVEVFCSNALRPYEPMPKGKHPQLTLGAGSAEFEH</sequence>
<evidence type="ECO:0000256" key="2">
    <source>
        <dbReference type="ARBA" id="ARBA00022723"/>
    </source>
</evidence>